<evidence type="ECO:0000256" key="12">
    <source>
        <dbReference type="ARBA" id="ARBA00022840"/>
    </source>
</evidence>
<comment type="pathway">
    <text evidence="3">Cofactor biosynthesis; tetrahydrofolate biosynthesis; 7,8-dihydrofolate from 2-amino-4-hydroxy-6-hydroxymethyl-7,8-dihydropteridine diphosphate and 4-aminobenzoate: step 2/2.</text>
</comment>
<dbReference type="UniPathway" id="UPA00077">
    <property type="reaction ID" value="UER00157"/>
</dbReference>
<proteinExistence type="inferred from homology"/>
<evidence type="ECO:0000313" key="24">
    <source>
        <dbReference type="EMBL" id="OYQ25007.1"/>
    </source>
</evidence>
<dbReference type="GO" id="GO:0005524">
    <property type="term" value="F:ATP binding"/>
    <property type="evidence" value="ECO:0007669"/>
    <property type="project" value="UniProtKB-KW"/>
</dbReference>
<dbReference type="InterPro" id="IPR036565">
    <property type="entry name" value="Mur-like_cat_sf"/>
</dbReference>
<comment type="similarity">
    <text evidence="5 22">Belongs to the folylpolyglutamate synthase family.</text>
</comment>
<dbReference type="GO" id="GO:0046654">
    <property type="term" value="P:tetrahydrofolate biosynthetic process"/>
    <property type="evidence" value="ECO:0007669"/>
    <property type="project" value="UniProtKB-UniPathway"/>
</dbReference>
<evidence type="ECO:0000256" key="18">
    <source>
        <dbReference type="ARBA" id="ARBA00047493"/>
    </source>
</evidence>
<comment type="pathway">
    <text evidence="4">Cofactor biosynthesis; tetrahydrofolylpolyglutamate biosynthesis.</text>
</comment>
<evidence type="ECO:0000256" key="19">
    <source>
        <dbReference type="ARBA" id="ARBA00047808"/>
    </source>
</evidence>
<dbReference type="InterPro" id="IPR004101">
    <property type="entry name" value="Mur_ligase_C"/>
</dbReference>
<evidence type="ECO:0000256" key="13">
    <source>
        <dbReference type="ARBA" id="ARBA00022842"/>
    </source>
</evidence>
<evidence type="ECO:0000256" key="11">
    <source>
        <dbReference type="ARBA" id="ARBA00022741"/>
    </source>
</evidence>
<keyword evidence="11 22" id="KW-0547">Nucleotide-binding</keyword>
<dbReference type="GO" id="GO:0004326">
    <property type="term" value="F:tetrahydrofolylpolyglutamate synthase activity"/>
    <property type="evidence" value="ECO:0007669"/>
    <property type="project" value="UniProtKB-EC"/>
</dbReference>
<dbReference type="SUPFAM" id="SSF53244">
    <property type="entry name" value="MurD-like peptide ligases, peptide-binding domain"/>
    <property type="match status" value="1"/>
</dbReference>
<gene>
    <name evidence="24" type="ORF">CHU93_14300</name>
</gene>
<evidence type="ECO:0000256" key="17">
    <source>
        <dbReference type="ARBA" id="ARBA00032510"/>
    </source>
</evidence>
<sequence>MPPARSDNPVLDALLRDAYALHPTEIDLSLGRLERLLERLGNPHHRLPPVFHVAGTNGKGSTCAMLRACLEAQGHRVHVYSSPHLVRFNERIRLAGQLIADDALIVLLKDVIRLNGEAPITFFELTTAAAFLAFATVEADACVIEVGLGGRMDATNVLPSALVSGIAQLGLDHTQWLGPTILDIAREKTGIAKRGVPLVTGRHPAAVTARIAEIAGLAGARLVIRGQDWDAAVYENQLHYRDGEGKLALPLPRLAGAHQHDNAALAVAMLRVQTALPLKEAALRAGMGWAEWPARLQRLERGPLPELLPAGSSLWVDGGHNPAAGRALAEAIRPLLQPGQRLLLVAGMLANKDAEGFLKPFAGMASAIYTVPVPGHAGHDPQALAATASAMGMATASAPNIRQALKAIARTGDAPPLVLITGSLHLAGAALELNGQVPA</sequence>
<dbReference type="PIRSF" id="PIRSF001563">
    <property type="entry name" value="Folylpolyglu_synth"/>
    <property type="match status" value="1"/>
</dbReference>
<dbReference type="Proteomes" id="UP000216991">
    <property type="component" value="Unassembled WGS sequence"/>
</dbReference>
<evidence type="ECO:0000256" key="2">
    <source>
        <dbReference type="ARBA" id="ARBA00002714"/>
    </source>
</evidence>
<comment type="catalytic activity">
    <reaction evidence="20">
        <text>(6R)-5,10-methylenetetrahydrofolyl-(gamma-L-Glu)(n) + L-glutamate + ATP = (6R)-5,10-methylenetetrahydrofolyl-(gamma-L-Glu)(n+1) + ADP + phosphate + H(+)</text>
        <dbReference type="Rhea" id="RHEA:51912"/>
        <dbReference type="Rhea" id="RHEA-COMP:13257"/>
        <dbReference type="Rhea" id="RHEA-COMP:13258"/>
        <dbReference type="ChEBI" id="CHEBI:15378"/>
        <dbReference type="ChEBI" id="CHEBI:29985"/>
        <dbReference type="ChEBI" id="CHEBI:30616"/>
        <dbReference type="ChEBI" id="CHEBI:43474"/>
        <dbReference type="ChEBI" id="CHEBI:136572"/>
        <dbReference type="ChEBI" id="CHEBI:456216"/>
        <dbReference type="EC" id="6.3.2.17"/>
    </reaction>
</comment>
<evidence type="ECO:0000313" key="25">
    <source>
        <dbReference type="Proteomes" id="UP000216991"/>
    </source>
</evidence>
<comment type="function">
    <text evidence="2">Functions in two distinct reactions of the de novo folate biosynthetic pathway. Catalyzes the addition of a glutamate residue to dihydropteroate (7,8-dihydropteroate or H2Pte) to form dihydrofolate (7,8-dihydrofolate monoglutamate or H2Pte-Glu). Also catalyzes successive additions of L-glutamate to tetrahydrofolate or 10-formyltetrahydrofolate or 5,10-methylenetetrahydrofolate, leading to folylpolyglutamate derivatives.</text>
</comment>
<dbReference type="Gene3D" id="3.90.190.20">
    <property type="entry name" value="Mur ligase, C-terminal domain"/>
    <property type="match status" value="1"/>
</dbReference>
<dbReference type="GO" id="GO:0005737">
    <property type="term" value="C:cytoplasm"/>
    <property type="evidence" value="ECO:0007669"/>
    <property type="project" value="TreeGrafter"/>
</dbReference>
<dbReference type="Gene3D" id="3.40.1190.10">
    <property type="entry name" value="Mur-like, catalytic domain"/>
    <property type="match status" value="1"/>
</dbReference>
<dbReference type="AlphaFoldDB" id="A0A255Y708"/>
<evidence type="ECO:0000256" key="15">
    <source>
        <dbReference type="ARBA" id="ARBA00030048"/>
    </source>
</evidence>
<dbReference type="EC" id="6.3.2.12" evidence="6"/>
<comment type="catalytic activity">
    <reaction evidence="18">
        <text>(6S)-5,6,7,8-tetrahydrofolyl-(gamma-L-Glu)(n) + L-glutamate + ATP = (6S)-5,6,7,8-tetrahydrofolyl-(gamma-L-Glu)(n+1) + ADP + phosphate + H(+)</text>
        <dbReference type="Rhea" id="RHEA:10580"/>
        <dbReference type="Rhea" id="RHEA-COMP:14738"/>
        <dbReference type="Rhea" id="RHEA-COMP:14740"/>
        <dbReference type="ChEBI" id="CHEBI:15378"/>
        <dbReference type="ChEBI" id="CHEBI:29985"/>
        <dbReference type="ChEBI" id="CHEBI:30616"/>
        <dbReference type="ChEBI" id="CHEBI:43474"/>
        <dbReference type="ChEBI" id="CHEBI:141005"/>
        <dbReference type="ChEBI" id="CHEBI:456216"/>
        <dbReference type="EC" id="6.3.2.17"/>
    </reaction>
</comment>
<comment type="catalytic activity">
    <reaction evidence="21">
        <text>7,8-dihydropteroate + L-glutamate + ATP = 7,8-dihydrofolate + ADP + phosphate + H(+)</text>
        <dbReference type="Rhea" id="RHEA:23584"/>
        <dbReference type="ChEBI" id="CHEBI:15378"/>
        <dbReference type="ChEBI" id="CHEBI:17839"/>
        <dbReference type="ChEBI" id="CHEBI:29985"/>
        <dbReference type="ChEBI" id="CHEBI:30616"/>
        <dbReference type="ChEBI" id="CHEBI:43474"/>
        <dbReference type="ChEBI" id="CHEBI:57451"/>
        <dbReference type="ChEBI" id="CHEBI:456216"/>
        <dbReference type="EC" id="6.3.2.12"/>
    </reaction>
</comment>
<evidence type="ECO:0000256" key="22">
    <source>
        <dbReference type="PIRNR" id="PIRNR001563"/>
    </source>
</evidence>
<dbReference type="PANTHER" id="PTHR11136:SF0">
    <property type="entry name" value="DIHYDROFOLATE SYNTHETASE-RELATED"/>
    <property type="match status" value="1"/>
</dbReference>
<evidence type="ECO:0000259" key="23">
    <source>
        <dbReference type="Pfam" id="PF02875"/>
    </source>
</evidence>
<dbReference type="EMBL" id="NOXT01000123">
    <property type="protein sequence ID" value="OYQ25007.1"/>
    <property type="molecule type" value="Genomic_DNA"/>
</dbReference>
<feature type="domain" description="Mur ligase C-terminal" evidence="23">
    <location>
        <begin position="314"/>
        <end position="423"/>
    </location>
</feature>
<keyword evidence="12 22" id="KW-0067">ATP-binding</keyword>
<evidence type="ECO:0000256" key="8">
    <source>
        <dbReference type="ARBA" id="ARBA00019357"/>
    </source>
</evidence>
<evidence type="ECO:0000256" key="9">
    <source>
        <dbReference type="ARBA" id="ARBA00022598"/>
    </source>
</evidence>
<dbReference type="SUPFAM" id="SSF53623">
    <property type="entry name" value="MurD-like peptide ligases, catalytic domain"/>
    <property type="match status" value="1"/>
</dbReference>
<keyword evidence="10" id="KW-0479">Metal-binding</keyword>
<dbReference type="RefSeq" id="WP_094474837.1">
    <property type="nucleotide sequence ID" value="NZ_NOXT01000123.1"/>
</dbReference>
<protein>
    <recommendedName>
        <fullName evidence="8">Dihydrofolate synthase/folylpolyglutamate synthase</fullName>
        <ecNumber evidence="6">6.3.2.12</ecNumber>
        <ecNumber evidence="7">6.3.2.17</ecNumber>
    </recommendedName>
    <alternativeName>
        <fullName evidence="17">Folylpoly-gamma-glutamate synthetase-dihydrofolate synthetase</fullName>
    </alternativeName>
    <alternativeName>
        <fullName evidence="15">Folylpolyglutamate synthetase</fullName>
    </alternativeName>
    <alternativeName>
        <fullName evidence="16">Tetrahydrofolylpolyglutamate synthase</fullName>
    </alternativeName>
</protein>
<dbReference type="InterPro" id="IPR018109">
    <property type="entry name" value="Folylpolyglutamate_synth_CS"/>
</dbReference>
<comment type="catalytic activity">
    <reaction evidence="19">
        <text>10-formyltetrahydrofolyl-(gamma-L-Glu)(n) + L-glutamate + ATP = 10-formyltetrahydrofolyl-(gamma-L-Glu)(n+1) + ADP + phosphate + H(+)</text>
        <dbReference type="Rhea" id="RHEA:51904"/>
        <dbReference type="Rhea" id="RHEA-COMP:13088"/>
        <dbReference type="Rhea" id="RHEA-COMP:14300"/>
        <dbReference type="ChEBI" id="CHEBI:15378"/>
        <dbReference type="ChEBI" id="CHEBI:29985"/>
        <dbReference type="ChEBI" id="CHEBI:30616"/>
        <dbReference type="ChEBI" id="CHEBI:43474"/>
        <dbReference type="ChEBI" id="CHEBI:134413"/>
        <dbReference type="ChEBI" id="CHEBI:456216"/>
        <dbReference type="EC" id="6.3.2.17"/>
    </reaction>
</comment>
<comment type="caution">
    <text evidence="24">The sequence shown here is derived from an EMBL/GenBank/DDBJ whole genome shotgun (WGS) entry which is preliminary data.</text>
</comment>
<evidence type="ECO:0000256" key="10">
    <source>
        <dbReference type="ARBA" id="ARBA00022723"/>
    </source>
</evidence>
<name>A0A255Y708_9SPHN</name>
<comment type="cofactor">
    <cofactor evidence="1">
        <name>Mg(2+)</name>
        <dbReference type="ChEBI" id="CHEBI:18420"/>
    </cofactor>
</comment>
<dbReference type="PANTHER" id="PTHR11136">
    <property type="entry name" value="FOLYLPOLYGLUTAMATE SYNTHASE-RELATED"/>
    <property type="match status" value="1"/>
</dbReference>
<keyword evidence="25" id="KW-1185">Reference proteome</keyword>
<dbReference type="GO" id="GO:0046656">
    <property type="term" value="P:folic acid biosynthetic process"/>
    <property type="evidence" value="ECO:0007669"/>
    <property type="project" value="UniProtKB-KW"/>
</dbReference>
<evidence type="ECO:0000256" key="4">
    <source>
        <dbReference type="ARBA" id="ARBA00005150"/>
    </source>
</evidence>
<evidence type="ECO:0000256" key="21">
    <source>
        <dbReference type="ARBA" id="ARBA00049161"/>
    </source>
</evidence>
<dbReference type="PROSITE" id="PS01012">
    <property type="entry name" value="FOLYLPOLYGLU_SYNT_2"/>
    <property type="match status" value="1"/>
</dbReference>
<dbReference type="NCBIfam" id="TIGR01499">
    <property type="entry name" value="folC"/>
    <property type="match status" value="1"/>
</dbReference>
<keyword evidence="9 22" id="KW-0436">Ligase</keyword>
<accession>A0A255Y708</accession>
<dbReference type="FunFam" id="3.40.1190.10:FF:000011">
    <property type="entry name" value="Folylpolyglutamate synthase/dihydrofolate synthase"/>
    <property type="match status" value="1"/>
</dbReference>
<reference evidence="24 25" key="1">
    <citation type="submission" date="2017-07" db="EMBL/GenBank/DDBJ databases">
        <title>Sandarakinorhabdus cyanobacteriorum sp. nov., a novel bacterium isolated from cyanobacterial aggregates in a eutrophic lake.</title>
        <authorList>
            <person name="Cai H."/>
        </authorList>
    </citation>
    <scope>NUCLEOTIDE SEQUENCE [LARGE SCALE GENOMIC DNA]</scope>
    <source>
        <strain evidence="24 25">TH057</strain>
    </source>
</reference>
<dbReference type="EC" id="6.3.2.17" evidence="7"/>
<evidence type="ECO:0000256" key="6">
    <source>
        <dbReference type="ARBA" id="ARBA00013023"/>
    </source>
</evidence>
<dbReference type="GO" id="GO:0046872">
    <property type="term" value="F:metal ion binding"/>
    <property type="evidence" value="ECO:0007669"/>
    <property type="project" value="UniProtKB-KW"/>
</dbReference>
<organism evidence="24 25">
    <name type="scientific">Sandarakinorhabdus cyanobacteriorum</name>
    <dbReference type="NCBI Taxonomy" id="1981098"/>
    <lineage>
        <taxon>Bacteria</taxon>
        <taxon>Pseudomonadati</taxon>
        <taxon>Pseudomonadota</taxon>
        <taxon>Alphaproteobacteria</taxon>
        <taxon>Sphingomonadales</taxon>
        <taxon>Sphingosinicellaceae</taxon>
        <taxon>Sandarakinorhabdus</taxon>
    </lineage>
</organism>
<dbReference type="GO" id="GO:0008841">
    <property type="term" value="F:dihydrofolate synthase activity"/>
    <property type="evidence" value="ECO:0007669"/>
    <property type="project" value="UniProtKB-EC"/>
</dbReference>
<dbReference type="InterPro" id="IPR036615">
    <property type="entry name" value="Mur_ligase_C_dom_sf"/>
</dbReference>
<keyword evidence="13" id="KW-0460">Magnesium</keyword>
<dbReference type="InterPro" id="IPR001645">
    <property type="entry name" value="Folylpolyglutamate_synth"/>
</dbReference>
<evidence type="ECO:0000256" key="3">
    <source>
        <dbReference type="ARBA" id="ARBA00004799"/>
    </source>
</evidence>
<evidence type="ECO:0000256" key="5">
    <source>
        <dbReference type="ARBA" id="ARBA00008276"/>
    </source>
</evidence>
<dbReference type="Pfam" id="PF02875">
    <property type="entry name" value="Mur_ligase_C"/>
    <property type="match status" value="1"/>
</dbReference>
<evidence type="ECO:0000256" key="1">
    <source>
        <dbReference type="ARBA" id="ARBA00001946"/>
    </source>
</evidence>
<keyword evidence="14" id="KW-0289">Folate biosynthesis</keyword>
<evidence type="ECO:0000256" key="16">
    <source>
        <dbReference type="ARBA" id="ARBA00030592"/>
    </source>
</evidence>
<evidence type="ECO:0000256" key="20">
    <source>
        <dbReference type="ARBA" id="ARBA00049035"/>
    </source>
</evidence>
<dbReference type="OrthoDB" id="9809356at2"/>
<evidence type="ECO:0000256" key="14">
    <source>
        <dbReference type="ARBA" id="ARBA00022909"/>
    </source>
</evidence>
<evidence type="ECO:0000256" key="7">
    <source>
        <dbReference type="ARBA" id="ARBA00013025"/>
    </source>
</evidence>